<dbReference type="Pfam" id="PF08345">
    <property type="entry name" value="YscJ_FliF_C"/>
    <property type="match status" value="1"/>
</dbReference>
<evidence type="ECO:0000313" key="15">
    <source>
        <dbReference type="Proteomes" id="UP000182108"/>
    </source>
</evidence>
<dbReference type="InterPro" id="IPR045851">
    <property type="entry name" value="AMP-bd_C_sf"/>
</dbReference>
<protein>
    <recommendedName>
        <fullName evidence="9">Flagellar M-ring protein</fullName>
    </recommendedName>
</protein>
<dbReference type="Pfam" id="PF01514">
    <property type="entry name" value="YscJ_FliF"/>
    <property type="match status" value="1"/>
</dbReference>
<feature type="domain" description="Flagellar M-ring C-terminal" evidence="13">
    <location>
        <begin position="280"/>
        <end position="453"/>
    </location>
</feature>
<comment type="similarity">
    <text evidence="3 9">Belongs to the FliF family.</text>
</comment>
<evidence type="ECO:0000259" key="13">
    <source>
        <dbReference type="Pfam" id="PF08345"/>
    </source>
</evidence>
<evidence type="ECO:0000256" key="3">
    <source>
        <dbReference type="ARBA" id="ARBA00007971"/>
    </source>
</evidence>
<evidence type="ECO:0000256" key="2">
    <source>
        <dbReference type="ARBA" id="ARBA00004651"/>
    </source>
</evidence>
<organism evidence="14 15">
    <name type="scientific">Tepidiphilus thermophilus</name>
    <dbReference type="NCBI Taxonomy" id="876478"/>
    <lineage>
        <taxon>Bacteria</taxon>
        <taxon>Pseudomonadati</taxon>
        <taxon>Pseudomonadota</taxon>
        <taxon>Hydrogenophilia</taxon>
        <taxon>Hydrogenophilales</taxon>
        <taxon>Hydrogenophilaceae</taxon>
        <taxon>Tepidiphilus</taxon>
    </lineage>
</organism>
<dbReference type="PANTHER" id="PTHR30046:SF0">
    <property type="entry name" value="FLAGELLAR M-RING PROTEIN"/>
    <property type="match status" value="1"/>
</dbReference>
<feature type="transmembrane region" description="Helical" evidence="11">
    <location>
        <begin position="483"/>
        <end position="501"/>
    </location>
</feature>
<proteinExistence type="inferred from homology"/>
<dbReference type="Proteomes" id="UP000182108">
    <property type="component" value="Unassembled WGS sequence"/>
</dbReference>
<dbReference type="PRINTS" id="PR01009">
    <property type="entry name" value="FLGMRINGFLIF"/>
</dbReference>
<feature type="domain" description="Flagellar M-ring N-terminal" evidence="12">
    <location>
        <begin position="75"/>
        <end position="247"/>
    </location>
</feature>
<evidence type="ECO:0000256" key="10">
    <source>
        <dbReference type="SAM" id="MobiDB-lite"/>
    </source>
</evidence>
<accession>A0A0K6IX73</accession>
<dbReference type="NCBIfam" id="TIGR00206">
    <property type="entry name" value="fliF"/>
    <property type="match status" value="1"/>
</dbReference>
<dbReference type="InterPro" id="IPR006182">
    <property type="entry name" value="FliF_N_dom"/>
</dbReference>
<keyword evidence="15" id="KW-1185">Reference proteome</keyword>
<comment type="subcellular location">
    <subcellularLocation>
        <location evidence="1 9">Bacterial flagellum basal body</location>
    </subcellularLocation>
    <subcellularLocation>
        <location evidence="2">Cell membrane</location>
        <topology evidence="2">Multi-pass membrane protein</topology>
    </subcellularLocation>
</comment>
<evidence type="ECO:0000259" key="12">
    <source>
        <dbReference type="Pfam" id="PF01514"/>
    </source>
</evidence>
<reference evidence="15" key="1">
    <citation type="submission" date="2015-08" db="EMBL/GenBank/DDBJ databases">
        <authorList>
            <person name="Babu N.S."/>
            <person name="Beckwith C.J."/>
            <person name="Beseler K.G."/>
            <person name="Brison A."/>
            <person name="Carone J.V."/>
            <person name="Caskin T.P."/>
            <person name="Diamond M."/>
            <person name="Durham M.E."/>
            <person name="Foxe J.M."/>
            <person name="Go M."/>
            <person name="Henderson B.A."/>
            <person name="Jones I.B."/>
            <person name="McGettigan J.A."/>
            <person name="Micheletti S.J."/>
            <person name="Nasrallah M.E."/>
            <person name="Ortiz D."/>
            <person name="Piller C.R."/>
            <person name="Privatt S.R."/>
            <person name="Schneider S.L."/>
            <person name="Sharp S."/>
            <person name="Smith T.C."/>
            <person name="Stanton J.D."/>
            <person name="Ullery H.E."/>
            <person name="Wilson R.J."/>
            <person name="Serrano M.G."/>
            <person name="Buck G."/>
            <person name="Lee V."/>
            <person name="Wang Y."/>
            <person name="Carvalho R."/>
            <person name="Voegtly L."/>
            <person name="Shi R."/>
            <person name="Duckworth R."/>
            <person name="Johnson A."/>
            <person name="Loviza R."/>
            <person name="Walstead R."/>
            <person name="Shah Z."/>
            <person name="Kiflezghi M."/>
            <person name="Wade K."/>
            <person name="Ball S.L."/>
            <person name="Bradley K.W."/>
            <person name="Asai D.J."/>
            <person name="Bowman C.A."/>
            <person name="Russell D.A."/>
            <person name="Pope W.H."/>
            <person name="Jacobs-Sera D."/>
            <person name="Hendrix R.W."/>
            <person name="Hatfull G.F."/>
        </authorList>
    </citation>
    <scope>NUCLEOTIDE SEQUENCE [LARGE SCALE GENOMIC DNA]</scope>
    <source>
        <strain evidence="15">JCM 19170</strain>
    </source>
</reference>
<gene>
    <name evidence="14" type="ORF">Ga0061068_11110</name>
</gene>
<dbReference type="GO" id="GO:0009431">
    <property type="term" value="C:bacterial-type flagellum basal body, MS ring"/>
    <property type="evidence" value="ECO:0007669"/>
    <property type="project" value="InterPro"/>
</dbReference>
<name>A0A0K6IX73_9PROT</name>
<evidence type="ECO:0000256" key="5">
    <source>
        <dbReference type="ARBA" id="ARBA00022692"/>
    </source>
</evidence>
<dbReference type="GO" id="GO:0003774">
    <property type="term" value="F:cytoskeletal motor activity"/>
    <property type="evidence" value="ECO:0007669"/>
    <property type="project" value="InterPro"/>
</dbReference>
<evidence type="ECO:0000256" key="6">
    <source>
        <dbReference type="ARBA" id="ARBA00022989"/>
    </source>
</evidence>
<keyword evidence="14" id="KW-0969">Cilium</keyword>
<keyword evidence="7 11" id="KW-0472">Membrane</keyword>
<dbReference type="GO" id="GO:0071973">
    <property type="term" value="P:bacterial-type flagellum-dependent cell motility"/>
    <property type="evidence" value="ECO:0007669"/>
    <property type="project" value="InterPro"/>
</dbReference>
<keyword evidence="6 11" id="KW-1133">Transmembrane helix</keyword>
<keyword evidence="8 9" id="KW-0975">Bacterial flagellum</keyword>
<dbReference type="PANTHER" id="PTHR30046">
    <property type="entry name" value="FLAGELLAR M-RING PROTEIN"/>
    <property type="match status" value="1"/>
</dbReference>
<keyword evidence="14" id="KW-0966">Cell projection</keyword>
<evidence type="ECO:0000256" key="9">
    <source>
        <dbReference type="PIRNR" id="PIRNR004862"/>
    </source>
</evidence>
<evidence type="ECO:0000313" key="14">
    <source>
        <dbReference type="EMBL" id="CUB07720.1"/>
    </source>
</evidence>
<dbReference type="EMBL" id="CYHH01000011">
    <property type="protein sequence ID" value="CUB07720.1"/>
    <property type="molecule type" value="Genomic_DNA"/>
</dbReference>
<dbReference type="InterPro" id="IPR013556">
    <property type="entry name" value="Flag_M-ring_C"/>
</dbReference>
<dbReference type="InterPro" id="IPR043427">
    <property type="entry name" value="YscJ/FliF"/>
</dbReference>
<comment type="function">
    <text evidence="9">The M ring may be actively involved in energy transduction.</text>
</comment>
<keyword evidence="5 11" id="KW-0812">Transmembrane</keyword>
<sequence length="580" mass="62445">MQPETVALAAGDDIMAEADTTLTAQAPAATRLPPALANLLERVKALSLQQKLAAGAALALAIALIVGLLLWSKPADYAVLFSNLDERDGGAIVTTLQQMNVPYRFSDNGSAILVPSSQVHDLRLRLAAQGLPRGGNVGFELMDNQKLGITQFAEQINYQRAVEGELARTIQNIGAVSAARVHLAIPKKTGFLRDKEKPSASVMVTLRPGRVLDEAQIAGIVHLVSSSVPELTPDRVTVVDQSGNLLTRSPDQNKGDLDAKQLAFIQELESAYVRRVESILEPIVGAGNFKAQVAVEVDFNQTELTSESYRPNPAPDQAIRSQHIEERYGGDQAPQGVPGALTNQPPVPATAPITTPEVGQGGTGTATAAPTGKRERTATINYELDRTIQHTKKALGDVRRLTVAVVINQKTETTREGVKTIPSDEELAQLEKLVQNAVGLNPTRGDSITVSGALFAGKIEEPPVPWWKRLWNDPVMVEIVREVLRYLLLAVALVIVYFGVIRPLVRTVATKAETPAPGAPTAVPPAGAEEEEEGAIVQLGTVRPGDPFERKVAELRRIAQNNPKLLANMIKEWLGTAERR</sequence>
<dbReference type="GO" id="GO:0005886">
    <property type="term" value="C:plasma membrane"/>
    <property type="evidence" value="ECO:0007669"/>
    <property type="project" value="UniProtKB-SubCell"/>
</dbReference>
<evidence type="ECO:0000256" key="4">
    <source>
        <dbReference type="ARBA" id="ARBA00022475"/>
    </source>
</evidence>
<evidence type="ECO:0000256" key="1">
    <source>
        <dbReference type="ARBA" id="ARBA00004117"/>
    </source>
</evidence>
<evidence type="ECO:0000256" key="11">
    <source>
        <dbReference type="SAM" id="Phobius"/>
    </source>
</evidence>
<keyword evidence="14" id="KW-0282">Flagellum</keyword>
<dbReference type="Gene3D" id="3.30.300.30">
    <property type="match status" value="1"/>
</dbReference>
<evidence type="ECO:0000256" key="8">
    <source>
        <dbReference type="ARBA" id="ARBA00023143"/>
    </source>
</evidence>
<dbReference type="AlphaFoldDB" id="A0A0K6IX73"/>
<dbReference type="InterPro" id="IPR000067">
    <property type="entry name" value="FlgMring_FliF"/>
</dbReference>
<dbReference type="PIRSF" id="PIRSF004862">
    <property type="entry name" value="FliF"/>
    <property type="match status" value="1"/>
</dbReference>
<feature type="transmembrane region" description="Helical" evidence="11">
    <location>
        <begin position="52"/>
        <end position="71"/>
    </location>
</feature>
<feature type="region of interest" description="Disordered" evidence="10">
    <location>
        <begin position="353"/>
        <end position="372"/>
    </location>
</feature>
<evidence type="ECO:0000256" key="7">
    <source>
        <dbReference type="ARBA" id="ARBA00023136"/>
    </source>
</evidence>
<keyword evidence="4" id="KW-1003">Cell membrane</keyword>